<accession>A0A7W5E0Y1</accession>
<keyword evidence="3" id="KW-1185">Reference proteome</keyword>
<reference evidence="2 3" key="1">
    <citation type="submission" date="2020-08" db="EMBL/GenBank/DDBJ databases">
        <title>Genomic Encyclopedia of Type Strains, Phase III (KMG-III): the genomes of soil and plant-associated and newly described type strains.</title>
        <authorList>
            <person name="Whitman W."/>
        </authorList>
    </citation>
    <scope>NUCLEOTIDE SEQUENCE [LARGE SCALE GENOMIC DNA]</scope>
    <source>
        <strain evidence="2 3">CECT 8075</strain>
    </source>
</reference>
<evidence type="ECO:0000313" key="2">
    <source>
        <dbReference type="EMBL" id="MBB3208130.1"/>
    </source>
</evidence>
<evidence type="ECO:0000313" key="3">
    <source>
        <dbReference type="Proteomes" id="UP000536179"/>
    </source>
</evidence>
<name>A0A7W5E0Y1_9BACT</name>
<feature type="region of interest" description="Disordered" evidence="1">
    <location>
        <begin position="35"/>
        <end position="182"/>
    </location>
</feature>
<feature type="compositionally biased region" description="Low complexity" evidence="1">
    <location>
        <begin position="142"/>
        <end position="182"/>
    </location>
</feature>
<evidence type="ECO:0000256" key="1">
    <source>
        <dbReference type="SAM" id="MobiDB-lite"/>
    </source>
</evidence>
<comment type="caution">
    <text evidence="2">The sequence shown here is derived from an EMBL/GenBank/DDBJ whole genome shotgun (WGS) entry which is preliminary data.</text>
</comment>
<dbReference type="AlphaFoldDB" id="A0A7W5E0Y1"/>
<feature type="compositionally biased region" description="Basic and acidic residues" evidence="1">
    <location>
        <begin position="66"/>
        <end position="133"/>
    </location>
</feature>
<gene>
    <name evidence="2" type="ORF">FHS27_003957</name>
</gene>
<organism evidence="2 3">
    <name type="scientific">Aporhodopirellula rubra</name>
    <dbReference type="NCBI Taxonomy" id="980271"/>
    <lineage>
        <taxon>Bacteria</taxon>
        <taxon>Pseudomonadati</taxon>
        <taxon>Planctomycetota</taxon>
        <taxon>Planctomycetia</taxon>
        <taxon>Pirellulales</taxon>
        <taxon>Pirellulaceae</taxon>
        <taxon>Aporhodopirellula</taxon>
    </lineage>
</organism>
<dbReference type="RefSeq" id="WP_184306373.1">
    <property type="nucleotide sequence ID" value="NZ_JACHXU010000014.1"/>
</dbReference>
<protein>
    <submittedName>
        <fullName evidence="2">Uncharacterized protein</fullName>
    </submittedName>
</protein>
<dbReference type="Proteomes" id="UP000536179">
    <property type="component" value="Unassembled WGS sequence"/>
</dbReference>
<dbReference type="EMBL" id="JACHXU010000014">
    <property type="protein sequence ID" value="MBB3208130.1"/>
    <property type="molecule type" value="Genomic_DNA"/>
</dbReference>
<proteinExistence type="predicted"/>
<feature type="compositionally biased region" description="Basic and acidic residues" evidence="1">
    <location>
        <begin position="35"/>
        <end position="45"/>
    </location>
</feature>
<sequence>MSDANESRLLRLERLEVRTLLAGGIFQFGETVEHVTDPPSRRDVTGDFSSTSAEVSSARGIPGGADRAREQRGIDSQRGDAAQRDGAREDQLRSNDSRGNDLDRAGGRDPIRRDSDRRDPVNRRLSRDNEPNRADQQSPITSAQSNASGESFSSSNSSNNSLGGSSPSSNSSSNNTNFNATVSTGNSSGSNFTSGGNVGGDFLVQQSNPRAVVAIDAAISSLTSASSEQTTAVSAADSVQPVSTIEPESDGFVVESETTESSEAGALLLASDDESREHDHGLLKWVPLWGFGQSHQDGQNVQNEWELSRDTLPLLKRVIEASPEERIEIADELMAGWFSGPGGMIALDRVLLPSPKFTIENLSIDVQLESAVMLHRSLGMVASGVVPPLSGPVLDAIMASLEEAASSQNQPVGVTAVPRLPAAAYPAIVAITSGIAIAARRQFKHPSPEPQTVPRS</sequence>